<dbReference type="EMBL" id="JAFMYW010000011">
    <property type="protein sequence ID" value="MBO0952298.1"/>
    <property type="molecule type" value="Genomic_DNA"/>
</dbReference>
<organism evidence="1 2">
    <name type="scientific">Fibrella forsythiae</name>
    <dbReference type="NCBI Taxonomy" id="2817061"/>
    <lineage>
        <taxon>Bacteria</taxon>
        <taxon>Pseudomonadati</taxon>
        <taxon>Bacteroidota</taxon>
        <taxon>Cytophagia</taxon>
        <taxon>Cytophagales</taxon>
        <taxon>Spirosomataceae</taxon>
        <taxon>Fibrella</taxon>
    </lineage>
</organism>
<dbReference type="Proteomes" id="UP000664628">
    <property type="component" value="Unassembled WGS sequence"/>
</dbReference>
<sequence>MWMSRVGTFQSAVDEAAKEAGVGNVDAAFIKHFYDRVAPGIYTQFDAPAMVPLIAPRPLLVINGDSDARTPLPGLDECMTSAKQAYHQAAADDKVKLYIEKNTGHTVTPVALQTAVDWLVTWLKP</sequence>
<gene>
    <name evidence="1" type="ORF">J2I46_27190</name>
</gene>
<evidence type="ECO:0000313" key="1">
    <source>
        <dbReference type="EMBL" id="MBO0952298.1"/>
    </source>
</evidence>
<name>A0ABS3JQN1_9BACT</name>
<protein>
    <recommendedName>
        <fullName evidence="3">Peptidase S9 prolyl oligopeptidase catalytic domain-containing protein</fullName>
    </recommendedName>
</protein>
<keyword evidence="2" id="KW-1185">Reference proteome</keyword>
<dbReference type="InterPro" id="IPR029058">
    <property type="entry name" value="AB_hydrolase_fold"/>
</dbReference>
<accession>A0ABS3JQN1</accession>
<dbReference type="SUPFAM" id="SSF53474">
    <property type="entry name" value="alpha/beta-Hydrolases"/>
    <property type="match status" value="1"/>
</dbReference>
<dbReference type="Gene3D" id="3.40.50.1820">
    <property type="entry name" value="alpha/beta hydrolase"/>
    <property type="match status" value="1"/>
</dbReference>
<dbReference type="PANTHER" id="PTHR47381">
    <property type="entry name" value="ALPHA/BETA-HYDROLASES SUPERFAMILY PROTEIN"/>
    <property type="match status" value="1"/>
</dbReference>
<comment type="caution">
    <text evidence="1">The sequence shown here is derived from an EMBL/GenBank/DDBJ whole genome shotgun (WGS) entry which is preliminary data.</text>
</comment>
<reference evidence="1 2" key="1">
    <citation type="submission" date="2021-03" db="EMBL/GenBank/DDBJ databases">
        <title>Fibrella sp. HMF5405 genome sequencing and assembly.</title>
        <authorList>
            <person name="Kang H."/>
            <person name="Kim H."/>
            <person name="Bae S."/>
            <person name="Joh K."/>
        </authorList>
    </citation>
    <scope>NUCLEOTIDE SEQUENCE [LARGE SCALE GENOMIC DNA]</scope>
    <source>
        <strain evidence="1 2">HMF5405</strain>
    </source>
</reference>
<evidence type="ECO:0000313" key="2">
    <source>
        <dbReference type="Proteomes" id="UP000664628"/>
    </source>
</evidence>
<proteinExistence type="predicted"/>
<dbReference type="PANTHER" id="PTHR47381:SF3">
    <property type="entry name" value="ALPHA_BETA-HYDROLASES SUPERFAMILY PROTEIN"/>
    <property type="match status" value="1"/>
</dbReference>
<evidence type="ECO:0008006" key="3">
    <source>
        <dbReference type="Google" id="ProtNLM"/>
    </source>
</evidence>
<dbReference type="RefSeq" id="WP_207332254.1">
    <property type="nucleotide sequence ID" value="NZ_JAFMYW010000011.1"/>
</dbReference>